<dbReference type="PROSITE" id="PS00478">
    <property type="entry name" value="LIM_DOMAIN_1"/>
    <property type="match status" value="1"/>
</dbReference>
<dbReference type="InterPro" id="IPR001781">
    <property type="entry name" value="Znf_LIM"/>
</dbReference>
<dbReference type="GO" id="GO:0046872">
    <property type="term" value="F:metal ion binding"/>
    <property type="evidence" value="ECO:0007669"/>
    <property type="project" value="UniProtKB-KW"/>
</dbReference>
<evidence type="ECO:0000256" key="2">
    <source>
        <dbReference type="ARBA" id="ARBA00022833"/>
    </source>
</evidence>
<evidence type="ECO:0000256" key="3">
    <source>
        <dbReference type="ARBA" id="ARBA00023038"/>
    </source>
</evidence>
<feature type="compositionally biased region" description="Basic and acidic residues" evidence="5">
    <location>
        <begin position="754"/>
        <end position="771"/>
    </location>
</feature>
<dbReference type="InterPro" id="IPR001478">
    <property type="entry name" value="PDZ"/>
</dbReference>
<dbReference type="Pfam" id="PF00412">
    <property type="entry name" value="LIM"/>
    <property type="match status" value="1"/>
</dbReference>
<feature type="region of interest" description="Disordered" evidence="5">
    <location>
        <begin position="218"/>
        <end position="274"/>
    </location>
</feature>
<dbReference type="InterPro" id="IPR029978">
    <property type="entry name" value="LMO-7"/>
</dbReference>
<dbReference type="GO" id="GO:0030155">
    <property type="term" value="P:regulation of cell adhesion"/>
    <property type="evidence" value="ECO:0007669"/>
    <property type="project" value="InterPro"/>
</dbReference>
<evidence type="ECO:0000256" key="1">
    <source>
        <dbReference type="ARBA" id="ARBA00022723"/>
    </source>
</evidence>
<dbReference type="PANTHER" id="PTHR46767">
    <property type="entry name" value="LIM DOMAIN ONLY PROTEIN 7"/>
    <property type="match status" value="1"/>
</dbReference>
<feature type="region of interest" description="Disordered" evidence="5">
    <location>
        <begin position="754"/>
        <end position="819"/>
    </location>
</feature>
<feature type="region of interest" description="Disordered" evidence="5">
    <location>
        <begin position="840"/>
        <end position="949"/>
    </location>
</feature>
<feature type="compositionally biased region" description="Polar residues" evidence="5">
    <location>
        <begin position="869"/>
        <end position="884"/>
    </location>
</feature>
<sequence length="1579" mass="172964">MELSPSAVSQDQLQMVRARVHESEAKWHNDLTKWKLRRHRSNCDLRRKMQERDNIVLMANAGVGTVGTFNSLQEDREEDEESLCSNGHKVSPSTSFMEGSLVLRPHTRAPTSVSEGSLELRPHTRAPLALSSSVESPYSPGASEPFTAPSVTLQGPGAVPQSEPLVLEGRRHTPVEPDGAGGLATFPNSASPISSQTISSPALFISTGRDHNVSLLSNGIPTTLPGSSSSLTTGTSSSLTTSDPVNGTGSNLTSGTGSNLTSGTGSHNPSASMDIPDQALLSTVESLTSVGAPGHVSAPQQQELPLYRYSSRAPGGRGRGSASLPRGYRRSEGSLSCLSAGFTPRPFGAKSSRVSSLPRLYNLENSLLNENGNGSLLPTKTAPTRPQKMVTISEVAVRAQPWATANQSSVNQEVEEGGSQTQPSILKTRGVPGPATHPKPLPPSLRPSLPVSVRQNGSAQVRHSDRVSLTLKINSRPHFGFNTHWDSTGARVGGIQPGSPAELCQLRAGDEIVSVGGHRVAEMSHSQWKGMMTSALQKGSLTMDVQRYGPTDTSRDATMMKLAQINGQEVLTSKSSKGGFQDDPLTIRSKEHDLIVLKTQKRRAEFFNQEGGSASAISDLQVPSLSTSPSSWSWDPEEERRRQEKWQEEQERLLQEKYRQDQERLDAEWQQAQEEAGAERYRQAEVTPDPLPSRCIVGYVVPCVKSSTPNMESSGEMTNGIASLASPQPVLSQPMAPVAIGCCHVESNPKEVVFDGGRREEPRPQEGRNLEEETDEVAGGDKWMKSKSSPSLEGFHRQEVKGATREVARRKPPQSMSLVEAERQQILDEMRKRTALLTDNSWIRQRSTSDNRQPTNRRGPMRRYDSLDNLPSSATLLSNPQRPHSSLGFAAPYRPPSSRHSMGVALGGYSNGTQKHSPTWPRPFSTSSPPPNTGEEPATGESRPVSQQHHRVLTSRQVCSVCVCPMGRGAAMVIETLNLCFHLACFQCVDCRCRLGGSEVRAQIRISNGKPYCDPCYIRLKCKSFIQNIKESDKNVSKSFYPAGPFYWSTPSVYPSHFTLLARSTGPPALTAPHFTLLARSTGPPPLCIQVILPCWPVLLVHLLSLHLILLCWPVLLVHLLSLHLILLCWPVLLVHLLSLHLILLCWPVLLVHLLSLHLILLCWPVLLVHLLCVSKSFYSAGPFYWSTCSHCTSFYSAGPFYWSTCSHCTSFYPAGPFYWSTCSHCTSFYSAGPFYWSTCSVYPSHFTLLARSTGPPALTAPHFTLLARSTGPPALTAPHFTLLARSTGPPALTAPHFTLLARSTGPPPLCIQVILPCWPVLLVHLLCVSKSFYPAGPFYWSTCSHCTSFYSAGPFYWSTCSVYPSHFTLLARSTGPPALTAPHFTLLARSTGPPALTAPHFTLLARSTGPPALCIQVILLCWPVLLVHLLSLHLILLCWPVLLVHLLSLHLILPCWPVLLVHLLCVSKSFYSAGPFYWSTCSHCTSFYSAGPFYWSTCSHCTSFYSAGPFYWSTCSHCTSFYPAGPFYWSTCSHCTSFYPAGPFYWSTCSHCTSFYPAGPFYWSTCSHCTFLMRTYLT</sequence>
<dbReference type="Pfam" id="PF15949">
    <property type="entry name" value="DUF4757"/>
    <property type="match status" value="1"/>
</dbReference>
<name>A0A8K9X9D9_ONCMY</name>
<dbReference type="GeneTree" id="ENSGT00950000183159"/>
<reference evidence="9" key="1">
    <citation type="submission" date="2025-08" db="UniProtKB">
        <authorList>
            <consortium name="Ensembl"/>
        </authorList>
    </citation>
    <scope>IDENTIFICATION</scope>
</reference>
<dbReference type="InterPro" id="IPR041489">
    <property type="entry name" value="PDZ_6"/>
</dbReference>
<evidence type="ECO:0000313" key="9">
    <source>
        <dbReference type="Ensembl" id="ENSOMYP00000129730.1"/>
    </source>
</evidence>
<organism evidence="9 10">
    <name type="scientific">Oncorhynchus mykiss</name>
    <name type="common">Rainbow trout</name>
    <name type="synonym">Salmo gairdneri</name>
    <dbReference type="NCBI Taxonomy" id="8022"/>
    <lineage>
        <taxon>Eukaryota</taxon>
        <taxon>Metazoa</taxon>
        <taxon>Chordata</taxon>
        <taxon>Craniata</taxon>
        <taxon>Vertebrata</taxon>
        <taxon>Euteleostomi</taxon>
        <taxon>Actinopterygii</taxon>
        <taxon>Neopterygii</taxon>
        <taxon>Teleostei</taxon>
        <taxon>Protacanthopterygii</taxon>
        <taxon>Salmoniformes</taxon>
        <taxon>Salmonidae</taxon>
        <taxon>Salmoninae</taxon>
        <taxon>Oncorhynchus</taxon>
    </lineage>
</organism>
<dbReference type="PROSITE" id="PS50106">
    <property type="entry name" value="PDZ"/>
    <property type="match status" value="1"/>
</dbReference>
<keyword evidence="3 4" id="KW-0440">LIM domain</keyword>
<dbReference type="Pfam" id="PF17820">
    <property type="entry name" value="PDZ_6"/>
    <property type="match status" value="1"/>
</dbReference>
<feature type="compositionally biased region" description="Low complexity" evidence="5">
    <location>
        <begin position="623"/>
        <end position="634"/>
    </location>
</feature>
<dbReference type="CDD" id="cd08368">
    <property type="entry name" value="LIM"/>
    <property type="match status" value="1"/>
</dbReference>
<feature type="region of interest" description="Disordered" evidence="5">
    <location>
        <begin position="291"/>
        <end position="330"/>
    </location>
</feature>
<dbReference type="SUPFAM" id="SSF50156">
    <property type="entry name" value="PDZ domain-like"/>
    <property type="match status" value="1"/>
</dbReference>
<keyword evidence="6" id="KW-0472">Membrane</keyword>
<evidence type="ECO:0008006" key="11">
    <source>
        <dbReference type="Google" id="ProtNLM"/>
    </source>
</evidence>
<dbReference type="PROSITE" id="PS50023">
    <property type="entry name" value="LIM_DOMAIN_2"/>
    <property type="match status" value="1"/>
</dbReference>
<feature type="compositionally biased region" description="Low complexity" evidence="5">
    <location>
        <begin position="221"/>
        <end position="266"/>
    </location>
</feature>
<feature type="region of interest" description="Disordered" evidence="5">
    <location>
        <begin position="617"/>
        <end position="646"/>
    </location>
</feature>
<keyword evidence="6" id="KW-0812">Transmembrane</keyword>
<dbReference type="InterPro" id="IPR036034">
    <property type="entry name" value="PDZ_sf"/>
</dbReference>
<dbReference type="Gene3D" id="2.10.110.10">
    <property type="entry name" value="Cysteine Rich Protein"/>
    <property type="match status" value="1"/>
</dbReference>
<dbReference type="SMART" id="SM00132">
    <property type="entry name" value="LIM"/>
    <property type="match status" value="1"/>
</dbReference>
<feature type="compositionally biased region" description="Pro residues" evidence="5">
    <location>
        <begin position="435"/>
        <end position="445"/>
    </location>
</feature>
<dbReference type="Ensembl" id="ENSOMYT00000128571.1">
    <property type="protein sequence ID" value="ENSOMYP00000129730.1"/>
    <property type="gene ID" value="ENSOMYG00000077781.1"/>
</dbReference>
<feature type="compositionally biased region" description="Polar residues" evidence="5">
    <location>
        <begin position="403"/>
        <end position="425"/>
    </location>
</feature>
<evidence type="ECO:0000259" key="8">
    <source>
        <dbReference type="PROSITE" id="PS50106"/>
    </source>
</evidence>
<proteinExistence type="predicted"/>
<keyword evidence="10" id="KW-1185">Reference proteome</keyword>
<dbReference type="PANTHER" id="PTHR46767:SF2">
    <property type="entry name" value="LIM DOMAIN 7B"/>
    <property type="match status" value="1"/>
</dbReference>
<dbReference type="InterPro" id="IPR031865">
    <property type="entry name" value="DUF4757"/>
</dbReference>
<evidence type="ECO:0000256" key="5">
    <source>
        <dbReference type="SAM" id="MobiDB-lite"/>
    </source>
</evidence>
<feature type="transmembrane region" description="Helical" evidence="6">
    <location>
        <begin position="1150"/>
        <end position="1174"/>
    </location>
</feature>
<feature type="domain" description="LIM zinc-binding" evidence="7">
    <location>
        <begin position="957"/>
        <end position="1023"/>
    </location>
</feature>
<evidence type="ECO:0000256" key="6">
    <source>
        <dbReference type="SAM" id="Phobius"/>
    </source>
</evidence>
<feature type="transmembrane region" description="Helical" evidence="6">
    <location>
        <begin position="1414"/>
        <end position="1437"/>
    </location>
</feature>
<dbReference type="GO" id="GO:0023051">
    <property type="term" value="P:regulation of signaling"/>
    <property type="evidence" value="ECO:0007669"/>
    <property type="project" value="InterPro"/>
</dbReference>
<feature type="transmembrane region" description="Helical" evidence="6">
    <location>
        <begin position="1096"/>
        <end position="1118"/>
    </location>
</feature>
<feature type="region of interest" description="Disordered" evidence="5">
    <location>
        <begin position="403"/>
        <end position="463"/>
    </location>
</feature>
<evidence type="ECO:0000259" key="7">
    <source>
        <dbReference type="PROSITE" id="PS50023"/>
    </source>
</evidence>
<protein>
    <recommendedName>
        <fullName evidence="11">LIM domain only protein 7-like</fullName>
    </recommendedName>
</protein>
<feature type="compositionally biased region" description="Polar residues" evidence="5">
    <location>
        <begin position="840"/>
        <end position="856"/>
    </location>
</feature>
<keyword evidence="1 4" id="KW-0479">Metal-binding</keyword>
<feature type="compositionally biased region" description="Low complexity" evidence="5">
    <location>
        <begin position="307"/>
        <end position="326"/>
    </location>
</feature>
<evidence type="ECO:0000256" key="4">
    <source>
        <dbReference type="PROSITE-ProRule" id="PRU00125"/>
    </source>
</evidence>
<dbReference type="Gene3D" id="2.30.42.10">
    <property type="match status" value="1"/>
</dbReference>
<feature type="transmembrane region" description="Helical" evidence="6">
    <location>
        <begin position="1443"/>
        <end position="1467"/>
    </location>
</feature>
<reference evidence="9" key="2">
    <citation type="submission" date="2025-09" db="UniProtKB">
        <authorList>
            <consortium name="Ensembl"/>
        </authorList>
    </citation>
    <scope>IDENTIFICATION</scope>
</reference>
<dbReference type="Proteomes" id="UP000694395">
    <property type="component" value="Unassembled WGS sequence"/>
</dbReference>
<keyword evidence="6" id="KW-1133">Transmembrane helix</keyword>
<evidence type="ECO:0000313" key="10">
    <source>
        <dbReference type="Proteomes" id="UP000694395"/>
    </source>
</evidence>
<feature type="compositionally biased region" description="Basic and acidic residues" evidence="5">
    <location>
        <begin position="794"/>
        <end position="809"/>
    </location>
</feature>
<feature type="domain" description="PDZ" evidence="8">
    <location>
        <begin position="468"/>
        <end position="547"/>
    </location>
</feature>
<keyword evidence="2 4" id="KW-0862">Zinc</keyword>
<accession>A0A8K9X9D9</accession>
<feature type="transmembrane region" description="Helical" evidence="6">
    <location>
        <begin position="1125"/>
        <end position="1144"/>
    </location>
</feature>
<dbReference type="SMART" id="SM00228">
    <property type="entry name" value="PDZ"/>
    <property type="match status" value="1"/>
</dbReference>
<feature type="region of interest" description="Disordered" evidence="5">
    <location>
        <begin position="130"/>
        <end position="158"/>
    </location>
</feature>